<dbReference type="SUPFAM" id="SSF103473">
    <property type="entry name" value="MFS general substrate transporter"/>
    <property type="match status" value="1"/>
</dbReference>
<name>A0A0D6LRW1_9BILA</name>
<dbReference type="Gene3D" id="1.20.1250.20">
    <property type="entry name" value="MFS general substrate transporter like domains"/>
    <property type="match status" value="1"/>
</dbReference>
<sequence length="567" mass="62070">MRSTTTLLSPRLSIDPNKVPTVTVHSSDGLSPNTRILITKLERTMLRKSRSLMSLMFGGRKKAKDRDDHGRINSGDASISHALIVIFLEYFAWGLLTVPVINVLAETFPNNKFLMNGLVLGIKGILSFLSAPLVGALSDVYGRKIFLILTVFCTCMPIPCLKISPWWYFALFSISGLFSVTFSVILAYVADITEKQDRSAAYGLVSATFAASLVTSPALGAWISDDYGDGAVVLLRRETYHCLLDPIVDEEMDVGATIIAAVDVLFIVFRVPESLPVKRLASDVISWESADPFATLRLVWEDRLVLQLAVIVFLSYLPESGQFSCFFVYLKLVVGFSPEAVAAFIGLVGILSVVAQTGVLQVLTTYFGMKHVITLGLVFQLVQLTWYGLGTQYWMMWAAGVLAAMSSITYPSISAFVSILSDKDKQGTVQGVVTGIRGLCQGFGPALFGFIFYLFDVDLNVDGEAAGGHAVQFPVVRIRPAQPQEKILTPTRNDTLWVAERPAFTWQLIPGPPFLAGALLVLLALMFNSALPTSPGPSKYFRRRTEEKSGNTAVKKQPLAIVDSCLY</sequence>
<dbReference type="GO" id="GO:0016020">
    <property type="term" value="C:membrane"/>
    <property type="evidence" value="ECO:0007669"/>
    <property type="project" value="UniProtKB-SubCell"/>
</dbReference>
<evidence type="ECO:0000313" key="8">
    <source>
        <dbReference type="Proteomes" id="UP000054495"/>
    </source>
</evidence>
<protein>
    <submittedName>
        <fullName evidence="7">Transporter, major facilitator family protein</fullName>
    </submittedName>
</protein>
<evidence type="ECO:0000256" key="4">
    <source>
        <dbReference type="ARBA" id="ARBA00022989"/>
    </source>
</evidence>
<evidence type="ECO:0000256" key="3">
    <source>
        <dbReference type="ARBA" id="ARBA00022692"/>
    </source>
</evidence>
<feature type="transmembrane region" description="Helical" evidence="6">
    <location>
        <begin position="141"/>
        <end position="159"/>
    </location>
</feature>
<dbReference type="InterPro" id="IPR011701">
    <property type="entry name" value="MFS"/>
</dbReference>
<dbReference type="Proteomes" id="UP000054495">
    <property type="component" value="Unassembled WGS sequence"/>
</dbReference>
<feature type="transmembrane region" description="Helical" evidence="6">
    <location>
        <begin position="372"/>
        <end position="389"/>
    </location>
</feature>
<dbReference type="PRINTS" id="PR01035">
    <property type="entry name" value="TCRTETA"/>
</dbReference>
<dbReference type="GO" id="GO:0022857">
    <property type="term" value="F:transmembrane transporter activity"/>
    <property type="evidence" value="ECO:0007669"/>
    <property type="project" value="InterPro"/>
</dbReference>
<organism evidence="7 8">
    <name type="scientific">Ancylostoma ceylanicum</name>
    <dbReference type="NCBI Taxonomy" id="53326"/>
    <lineage>
        <taxon>Eukaryota</taxon>
        <taxon>Metazoa</taxon>
        <taxon>Ecdysozoa</taxon>
        <taxon>Nematoda</taxon>
        <taxon>Chromadorea</taxon>
        <taxon>Rhabditida</taxon>
        <taxon>Rhabditina</taxon>
        <taxon>Rhabditomorpha</taxon>
        <taxon>Strongyloidea</taxon>
        <taxon>Ancylostomatidae</taxon>
        <taxon>Ancylostomatinae</taxon>
        <taxon>Ancylostoma</taxon>
    </lineage>
</organism>
<keyword evidence="4 6" id="KW-1133">Transmembrane helix</keyword>
<dbReference type="InterPro" id="IPR005829">
    <property type="entry name" value="Sugar_transporter_CS"/>
</dbReference>
<feature type="transmembrane region" description="Helical" evidence="6">
    <location>
        <begin position="395"/>
        <end position="420"/>
    </location>
</feature>
<evidence type="ECO:0000256" key="1">
    <source>
        <dbReference type="ARBA" id="ARBA00004141"/>
    </source>
</evidence>
<dbReference type="AlphaFoldDB" id="A0A0D6LRW1"/>
<dbReference type="PANTHER" id="PTHR23504">
    <property type="entry name" value="MAJOR FACILITATOR SUPERFAMILY DOMAIN-CONTAINING PROTEIN 10"/>
    <property type="match status" value="1"/>
</dbReference>
<dbReference type="EMBL" id="KE124928">
    <property type="protein sequence ID" value="EPB74790.1"/>
    <property type="molecule type" value="Genomic_DNA"/>
</dbReference>
<dbReference type="InterPro" id="IPR036259">
    <property type="entry name" value="MFS_trans_sf"/>
</dbReference>
<dbReference type="PROSITE" id="PS00216">
    <property type="entry name" value="SUGAR_TRANSPORT_1"/>
    <property type="match status" value="1"/>
</dbReference>
<evidence type="ECO:0000256" key="2">
    <source>
        <dbReference type="ARBA" id="ARBA00022448"/>
    </source>
</evidence>
<dbReference type="InterPro" id="IPR001958">
    <property type="entry name" value="Tet-R_TetA/multi-R_MdtG-like"/>
</dbReference>
<feature type="transmembrane region" description="Helical" evidence="6">
    <location>
        <begin position="341"/>
        <end position="360"/>
    </location>
</feature>
<accession>A0A0D6LRW1</accession>
<feature type="transmembrane region" description="Helical" evidence="6">
    <location>
        <begin position="514"/>
        <end position="534"/>
    </location>
</feature>
<gene>
    <name evidence="7" type="ORF">ANCCEY_06097</name>
</gene>
<feature type="transmembrane region" description="Helical" evidence="6">
    <location>
        <begin position="165"/>
        <end position="189"/>
    </location>
</feature>
<evidence type="ECO:0000313" key="7">
    <source>
        <dbReference type="EMBL" id="EPB74790.1"/>
    </source>
</evidence>
<dbReference type="Pfam" id="PF07690">
    <property type="entry name" value="MFS_1"/>
    <property type="match status" value="1"/>
</dbReference>
<keyword evidence="3 6" id="KW-0812">Transmembrane</keyword>
<proteinExistence type="predicted"/>
<feature type="transmembrane region" description="Helical" evidence="6">
    <location>
        <begin position="81"/>
        <end position="101"/>
    </location>
</feature>
<feature type="transmembrane region" description="Helical" evidence="6">
    <location>
        <begin position="113"/>
        <end position="134"/>
    </location>
</feature>
<evidence type="ECO:0000256" key="6">
    <source>
        <dbReference type="SAM" id="Phobius"/>
    </source>
</evidence>
<dbReference type="CDD" id="cd17387">
    <property type="entry name" value="MFS_MFSD14"/>
    <property type="match status" value="1"/>
</dbReference>
<feature type="transmembrane region" description="Helical" evidence="6">
    <location>
        <begin position="201"/>
        <end position="223"/>
    </location>
</feature>
<comment type="subcellular location">
    <subcellularLocation>
        <location evidence="1">Membrane</location>
        <topology evidence="1">Multi-pass membrane protein</topology>
    </subcellularLocation>
</comment>
<keyword evidence="5 6" id="KW-0472">Membrane</keyword>
<feature type="transmembrane region" description="Helical" evidence="6">
    <location>
        <begin position="432"/>
        <end position="455"/>
    </location>
</feature>
<dbReference type="PANTHER" id="PTHR23504:SF1">
    <property type="entry name" value="GH21943P-RELATED"/>
    <property type="match status" value="1"/>
</dbReference>
<feature type="transmembrane region" description="Helical" evidence="6">
    <location>
        <begin position="304"/>
        <end position="329"/>
    </location>
</feature>
<evidence type="ECO:0000256" key="5">
    <source>
        <dbReference type="ARBA" id="ARBA00023136"/>
    </source>
</evidence>
<feature type="transmembrane region" description="Helical" evidence="6">
    <location>
        <begin position="254"/>
        <end position="271"/>
    </location>
</feature>
<keyword evidence="2" id="KW-0813">Transport</keyword>
<reference evidence="7 8" key="1">
    <citation type="submission" date="2013-05" db="EMBL/GenBank/DDBJ databases">
        <title>Draft genome of the parasitic nematode Anyclostoma ceylanicum.</title>
        <authorList>
            <person name="Mitreva M."/>
        </authorList>
    </citation>
    <scope>NUCLEOTIDE SEQUENCE [LARGE SCALE GENOMIC DNA]</scope>
</reference>
<keyword evidence="8" id="KW-1185">Reference proteome</keyword>